<evidence type="ECO:0000259" key="5">
    <source>
        <dbReference type="Pfam" id="PF04542"/>
    </source>
</evidence>
<dbReference type="InterPro" id="IPR000943">
    <property type="entry name" value="RNA_pol_sigma70"/>
</dbReference>
<dbReference type="AlphaFoldDB" id="A0A108U7M2"/>
<dbReference type="InterPro" id="IPR013324">
    <property type="entry name" value="RNA_pol_sigma_r3/r4-like"/>
</dbReference>
<keyword evidence="2" id="KW-0731">Sigma factor</keyword>
<evidence type="ECO:0000313" key="8">
    <source>
        <dbReference type="Proteomes" id="UP000023435"/>
    </source>
</evidence>
<dbReference type="GO" id="GO:0016987">
    <property type="term" value="F:sigma factor activity"/>
    <property type="evidence" value="ECO:0007669"/>
    <property type="project" value="UniProtKB-KW"/>
</dbReference>
<dbReference type="CDD" id="cd06171">
    <property type="entry name" value="Sigma70_r4"/>
    <property type="match status" value="1"/>
</dbReference>
<dbReference type="InterPro" id="IPR014284">
    <property type="entry name" value="RNA_pol_sigma-70_dom"/>
</dbReference>
<evidence type="ECO:0000256" key="2">
    <source>
        <dbReference type="ARBA" id="ARBA00023082"/>
    </source>
</evidence>
<dbReference type="InterPro" id="IPR013325">
    <property type="entry name" value="RNA_pol_sigma_r2"/>
</dbReference>
<name>A0A108U7M2_9GAMM</name>
<sequence length="230" mass="25822">MEAATADGEDAELWQRYRGGSDDARDRLFLRHVGWARAIASQVHGRIRAYPVDRQDFIQNATIGLLDAMSRFNPERGVTFRVYAKPRVRGAVFNGLRAILGDRPPPRDEATIRERLQSLQDNGGQDTLESIVDSVVGLGLGFLLDEAGRHGGASDTRDGLAYVDRQQTEHRLSAALNNLPERLRLIIQTHYFHYVPFQDIAQSLGLTKGRVSQLHHAALTKLRESLRDMQ</sequence>
<feature type="domain" description="RNA polymerase sigma-70 region 2" evidence="5">
    <location>
        <begin position="28"/>
        <end position="97"/>
    </location>
</feature>
<dbReference type="InterPro" id="IPR007630">
    <property type="entry name" value="RNA_pol_sigma70_r4"/>
</dbReference>
<reference evidence="7 8" key="1">
    <citation type="journal article" date="2014" name="Genome Announc.">
        <title>Draft Genome Sequence of Lysobacter capsici AZ78, a Bacterium Antagonistic to Plant-Pathogenic Oomycetes.</title>
        <authorList>
            <person name="Puopolo G."/>
            <person name="Sonego P."/>
            <person name="Engelen K."/>
            <person name="Pertot I."/>
        </authorList>
    </citation>
    <scope>NUCLEOTIDE SEQUENCE [LARGE SCALE GENOMIC DNA]</scope>
    <source>
        <strain evidence="7 8">AZ78</strain>
    </source>
</reference>
<proteinExistence type="predicted"/>
<evidence type="ECO:0000259" key="6">
    <source>
        <dbReference type="Pfam" id="PF04545"/>
    </source>
</evidence>
<keyword evidence="7" id="KW-0969">Cilium</keyword>
<keyword evidence="4" id="KW-0804">Transcription</keyword>
<protein>
    <submittedName>
        <fullName evidence="7">RNA polymerase sigma factor for flagellar operon</fullName>
    </submittedName>
</protein>
<organism evidence="7 8">
    <name type="scientific">Lysobacter capsici AZ78</name>
    <dbReference type="NCBI Taxonomy" id="1444315"/>
    <lineage>
        <taxon>Bacteria</taxon>
        <taxon>Pseudomonadati</taxon>
        <taxon>Pseudomonadota</taxon>
        <taxon>Gammaproteobacteria</taxon>
        <taxon>Lysobacterales</taxon>
        <taxon>Lysobacteraceae</taxon>
        <taxon>Lysobacter</taxon>
    </lineage>
</organism>
<keyword evidence="7" id="KW-0282">Flagellum</keyword>
<keyword evidence="3" id="KW-0238">DNA-binding</keyword>
<feature type="domain" description="RNA polymerase sigma-70 region 4" evidence="6">
    <location>
        <begin position="175"/>
        <end position="224"/>
    </location>
</feature>
<dbReference type="NCBIfam" id="TIGR02937">
    <property type="entry name" value="sigma70-ECF"/>
    <property type="match status" value="1"/>
</dbReference>
<dbReference type="Proteomes" id="UP000023435">
    <property type="component" value="Unassembled WGS sequence"/>
</dbReference>
<dbReference type="PANTHER" id="PTHR30385">
    <property type="entry name" value="SIGMA FACTOR F FLAGELLAR"/>
    <property type="match status" value="1"/>
</dbReference>
<evidence type="ECO:0000256" key="4">
    <source>
        <dbReference type="ARBA" id="ARBA00023163"/>
    </source>
</evidence>
<dbReference type="PRINTS" id="PR00046">
    <property type="entry name" value="SIGMA70FCT"/>
</dbReference>
<keyword evidence="1" id="KW-0805">Transcription regulation</keyword>
<dbReference type="RefSeq" id="WP_060410468.1">
    <property type="nucleotide sequence ID" value="NZ_JAJA02000001.1"/>
</dbReference>
<dbReference type="Pfam" id="PF04545">
    <property type="entry name" value="Sigma70_r4"/>
    <property type="match status" value="1"/>
</dbReference>
<gene>
    <name evidence="7" type="ORF">AZ78_1611</name>
</gene>
<accession>A0A108U7M2</accession>
<dbReference type="Gene3D" id="1.20.140.160">
    <property type="match status" value="1"/>
</dbReference>
<dbReference type="GO" id="GO:0006352">
    <property type="term" value="P:DNA-templated transcription initiation"/>
    <property type="evidence" value="ECO:0007669"/>
    <property type="project" value="InterPro"/>
</dbReference>
<dbReference type="Gene3D" id="1.10.1740.10">
    <property type="match status" value="1"/>
</dbReference>
<dbReference type="GO" id="GO:0003677">
    <property type="term" value="F:DNA binding"/>
    <property type="evidence" value="ECO:0007669"/>
    <property type="project" value="UniProtKB-KW"/>
</dbReference>
<dbReference type="OrthoDB" id="8481770at2"/>
<evidence type="ECO:0000256" key="1">
    <source>
        <dbReference type="ARBA" id="ARBA00023015"/>
    </source>
</evidence>
<dbReference type="SUPFAM" id="SSF88946">
    <property type="entry name" value="Sigma2 domain of RNA polymerase sigma factors"/>
    <property type="match status" value="1"/>
</dbReference>
<keyword evidence="7" id="KW-0966">Cell projection</keyword>
<evidence type="ECO:0000256" key="3">
    <source>
        <dbReference type="ARBA" id="ARBA00023125"/>
    </source>
</evidence>
<dbReference type="Pfam" id="PF04542">
    <property type="entry name" value="Sigma70_r2"/>
    <property type="match status" value="1"/>
</dbReference>
<evidence type="ECO:0000313" key="7">
    <source>
        <dbReference type="EMBL" id="KWS04062.1"/>
    </source>
</evidence>
<comment type="caution">
    <text evidence="7">The sequence shown here is derived from an EMBL/GenBank/DDBJ whole genome shotgun (WGS) entry which is preliminary data.</text>
</comment>
<keyword evidence="8" id="KW-1185">Reference proteome</keyword>
<dbReference type="InterPro" id="IPR007627">
    <property type="entry name" value="RNA_pol_sigma70_r2"/>
</dbReference>
<dbReference type="SUPFAM" id="SSF88659">
    <property type="entry name" value="Sigma3 and sigma4 domains of RNA polymerase sigma factors"/>
    <property type="match status" value="1"/>
</dbReference>
<dbReference type="EMBL" id="JAJA02000001">
    <property type="protein sequence ID" value="KWS04062.1"/>
    <property type="molecule type" value="Genomic_DNA"/>
</dbReference>